<evidence type="ECO:0000256" key="1">
    <source>
        <dbReference type="SAM" id="Phobius"/>
    </source>
</evidence>
<reference evidence="3 4" key="1">
    <citation type="submission" date="2019-12" db="EMBL/GenBank/DDBJ databases">
        <authorList>
            <person name="Huq M.A."/>
        </authorList>
    </citation>
    <scope>NUCLEOTIDE SEQUENCE [LARGE SCALE GENOMIC DNA]</scope>
    <source>
        <strain evidence="3 4">MAH-20</strain>
    </source>
</reference>
<protein>
    <submittedName>
        <fullName evidence="3">Uncharacterized protein</fullName>
    </submittedName>
</protein>
<feature type="signal peptide" evidence="2">
    <location>
        <begin position="1"/>
        <end position="25"/>
    </location>
</feature>
<sequence length="83" mass="7855">MRIKSLTSAIIAGSMIGALPTAAIAQTSASAAKLSIVRAAPEAGESRLAGGAGGVIALAILAGIAAIGVLAAVNSDDDEPVSA</sequence>
<feature type="chain" id="PRO_5026151205" evidence="2">
    <location>
        <begin position="26"/>
        <end position="83"/>
    </location>
</feature>
<accession>A0A6I4J4S9</accession>
<keyword evidence="1" id="KW-0812">Transmembrane</keyword>
<evidence type="ECO:0000256" key="2">
    <source>
        <dbReference type="SAM" id="SignalP"/>
    </source>
</evidence>
<keyword evidence="1" id="KW-1133">Transmembrane helix</keyword>
<dbReference type="Proteomes" id="UP000441389">
    <property type="component" value="Unassembled WGS sequence"/>
</dbReference>
<gene>
    <name evidence="3" type="ORF">GON01_14825</name>
</gene>
<comment type="caution">
    <text evidence="3">The sequence shown here is derived from an EMBL/GenBank/DDBJ whole genome shotgun (WGS) entry which is preliminary data.</text>
</comment>
<dbReference type="AlphaFoldDB" id="A0A6I4J4S9"/>
<evidence type="ECO:0000313" key="3">
    <source>
        <dbReference type="EMBL" id="MVO79204.1"/>
    </source>
</evidence>
<keyword evidence="2" id="KW-0732">Signal</keyword>
<dbReference type="EMBL" id="WQMS01000016">
    <property type="protein sequence ID" value="MVO79204.1"/>
    <property type="molecule type" value="Genomic_DNA"/>
</dbReference>
<name>A0A6I4J4S9_9SPHN</name>
<feature type="transmembrane region" description="Helical" evidence="1">
    <location>
        <begin position="49"/>
        <end position="73"/>
    </location>
</feature>
<keyword evidence="4" id="KW-1185">Reference proteome</keyword>
<evidence type="ECO:0000313" key="4">
    <source>
        <dbReference type="Proteomes" id="UP000441389"/>
    </source>
</evidence>
<keyword evidence="1" id="KW-0472">Membrane</keyword>
<dbReference type="RefSeq" id="WP_157028120.1">
    <property type="nucleotide sequence ID" value="NZ_WQMS01000016.1"/>
</dbReference>
<organism evidence="3 4">
    <name type="scientific">Sphingomonas horti</name>
    <dbReference type="NCBI Taxonomy" id="2682842"/>
    <lineage>
        <taxon>Bacteria</taxon>
        <taxon>Pseudomonadati</taxon>
        <taxon>Pseudomonadota</taxon>
        <taxon>Alphaproteobacteria</taxon>
        <taxon>Sphingomonadales</taxon>
        <taxon>Sphingomonadaceae</taxon>
        <taxon>Sphingomonas</taxon>
    </lineage>
</organism>
<proteinExistence type="predicted"/>